<keyword evidence="3 5" id="KW-0238">DNA-binding</keyword>
<dbReference type="EMBL" id="BAAAHE010000005">
    <property type="protein sequence ID" value="GAA0606117.1"/>
    <property type="molecule type" value="Genomic_DNA"/>
</dbReference>
<dbReference type="InterPro" id="IPR001647">
    <property type="entry name" value="HTH_TetR"/>
</dbReference>
<proteinExistence type="predicted"/>
<keyword evidence="8" id="KW-1185">Reference proteome</keyword>
<dbReference type="Proteomes" id="UP001500957">
    <property type="component" value="Unassembled WGS sequence"/>
</dbReference>
<feature type="DNA-binding region" description="H-T-H motif" evidence="5">
    <location>
        <begin position="31"/>
        <end position="50"/>
    </location>
</feature>
<evidence type="ECO:0000256" key="4">
    <source>
        <dbReference type="ARBA" id="ARBA00023163"/>
    </source>
</evidence>
<comment type="caution">
    <text evidence="7">The sequence shown here is derived from an EMBL/GenBank/DDBJ whole genome shotgun (WGS) entry which is preliminary data.</text>
</comment>
<dbReference type="PRINTS" id="PR00400">
    <property type="entry name" value="TETREPRESSOR"/>
</dbReference>
<evidence type="ECO:0000313" key="8">
    <source>
        <dbReference type="Proteomes" id="UP001500957"/>
    </source>
</evidence>
<evidence type="ECO:0000259" key="6">
    <source>
        <dbReference type="PROSITE" id="PS50977"/>
    </source>
</evidence>
<dbReference type="InterPro" id="IPR004111">
    <property type="entry name" value="Repressor_TetR_C"/>
</dbReference>
<evidence type="ECO:0000313" key="7">
    <source>
        <dbReference type="EMBL" id="GAA0606117.1"/>
    </source>
</evidence>
<evidence type="ECO:0000256" key="2">
    <source>
        <dbReference type="ARBA" id="ARBA00023015"/>
    </source>
</evidence>
<keyword evidence="4" id="KW-0804">Transcription</keyword>
<evidence type="ECO:0000256" key="1">
    <source>
        <dbReference type="ARBA" id="ARBA00022491"/>
    </source>
</evidence>
<sequence>MARPSQPLLTRDSVVAAALRIIDSEGLAACSTPRLAREFGVRAPSLYHHFADRADIMAEVARLVVRQTPFPKERDPDRWMDWFVEQAVNFRRTILKHPNVAPILLEFLPRDQLSVLYDAAAELLAEAGVPVEVHALVLDGLETLTVGAALITATKGAENRSTPFPALNPATDTNLARAVAANPWNTTEELFAEVVRAMLRGAMAQAGVSVG</sequence>
<accession>A0ABN1G8D9</accession>
<organism evidence="7 8">
    <name type="scientific">Sporichthya brevicatena</name>
    <dbReference type="NCBI Taxonomy" id="171442"/>
    <lineage>
        <taxon>Bacteria</taxon>
        <taxon>Bacillati</taxon>
        <taxon>Actinomycetota</taxon>
        <taxon>Actinomycetes</taxon>
        <taxon>Sporichthyales</taxon>
        <taxon>Sporichthyaceae</taxon>
        <taxon>Sporichthya</taxon>
    </lineage>
</organism>
<dbReference type="Pfam" id="PF00440">
    <property type="entry name" value="TetR_N"/>
    <property type="match status" value="1"/>
</dbReference>
<feature type="domain" description="HTH tetR-type" evidence="6">
    <location>
        <begin position="8"/>
        <end position="68"/>
    </location>
</feature>
<dbReference type="InterPro" id="IPR003012">
    <property type="entry name" value="Tet_transcr_reg_TetR"/>
</dbReference>
<gene>
    <name evidence="7" type="ORF">GCM10009547_05090</name>
</gene>
<evidence type="ECO:0000256" key="3">
    <source>
        <dbReference type="ARBA" id="ARBA00023125"/>
    </source>
</evidence>
<dbReference type="Gene3D" id="1.10.357.10">
    <property type="entry name" value="Tetracycline Repressor, domain 2"/>
    <property type="match status" value="1"/>
</dbReference>
<dbReference type="PANTHER" id="PTHR30055:SF151">
    <property type="entry name" value="TRANSCRIPTIONAL REGULATORY PROTEIN"/>
    <property type="match status" value="1"/>
</dbReference>
<dbReference type="InterPro" id="IPR009057">
    <property type="entry name" value="Homeodomain-like_sf"/>
</dbReference>
<dbReference type="PRINTS" id="PR00455">
    <property type="entry name" value="HTHTETR"/>
</dbReference>
<name>A0ABN1G8D9_9ACTN</name>
<dbReference type="PROSITE" id="PS50977">
    <property type="entry name" value="HTH_TETR_2"/>
    <property type="match status" value="1"/>
</dbReference>
<keyword evidence="2" id="KW-0805">Transcription regulation</keyword>
<dbReference type="RefSeq" id="WP_344601253.1">
    <property type="nucleotide sequence ID" value="NZ_BAAAHE010000005.1"/>
</dbReference>
<keyword evidence="1" id="KW-0678">Repressor</keyword>
<protein>
    <recommendedName>
        <fullName evidence="6">HTH tetR-type domain-containing protein</fullName>
    </recommendedName>
</protein>
<dbReference type="InterPro" id="IPR050109">
    <property type="entry name" value="HTH-type_TetR-like_transc_reg"/>
</dbReference>
<dbReference type="SUPFAM" id="SSF46689">
    <property type="entry name" value="Homeodomain-like"/>
    <property type="match status" value="1"/>
</dbReference>
<evidence type="ECO:0000256" key="5">
    <source>
        <dbReference type="PROSITE-ProRule" id="PRU00335"/>
    </source>
</evidence>
<dbReference type="PANTHER" id="PTHR30055">
    <property type="entry name" value="HTH-TYPE TRANSCRIPTIONAL REGULATOR RUTR"/>
    <property type="match status" value="1"/>
</dbReference>
<reference evidence="7 8" key="1">
    <citation type="journal article" date="2019" name="Int. J. Syst. Evol. Microbiol.">
        <title>The Global Catalogue of Microorganisms (GCM) 10K type strain sequencing project: providing services to taxonomists for standard genome sequencing and annotation.</title>
        <authorList>
            <consortium name="The Broad Institute Genomics Platform"/>
            <consortium name="The Broad Institute Genome Sequencing Center for Infectious Disease"/>
            <person name="Wu L."/>
            <person name="Ma J."/>
        </authorList>
    </citation>
    <scope>NUCLEOTIDE SEQUENCE [LARGE SCALE GENOMIC DNA]</scope>
    <source>
        <strain evidence="7 8">JCM 10671</strain>
    </source>
</reference>
<dbReference type="InterPro" id="IPR036271">
    <property type="entry name" value="Tet_transcr_reg_TetR-rel_C_sf"/>
</dbReference>
<dbReference type="Pfam" id="PF02909">
    <property type="entry name" value="TetR_C_1"/>
    <property type="match status" value="1"/>
</dbReference>
<dbReference type="SUPFAM" id="SSF48498">
    <property type="entry name" value="Tetracyclin repressor-like, C-terminal domain"/>
    <property type="match status" value="1"/>
</dbReference>